<dbReference type="InParanoid" id="A0A3N7FPK6"/>
<proteinExistence type="predicted"/>
<evidence type="ECO:0000256" key="1">
    <source>
        <dbReference type="SAM" id="MobiDB-lite"/>
    </source>
</evidence>
<dbReference type="Proteomes" id="UP000006729">
    <property type="component" value="Chromosome 9"/>
</dbReference>
<sequence>MCSINDVNSSIISEVLSDPLNFYDRDWTRARIYSGKYPRSYFTYLRDHLAQHYIEEDQKWLDELSNLEFDFTTGPDKEDNPEASDMEFSATISDNE</sequence>
<evidence type="ECO:0000313" key="3">
    <source>
        <dbReference type="Proteomes" id="UP000006729"/>
    </source>
</evidence>
<name>A0A3N7FPK6_POPTR</name>
<protein>
    <submittedName>
        <fullName evidence="2">Uncharacterized protein</fullName>
    </submittedName>
</protein>
<accession>A0A3N7FPK6</accession>
<feature type="region of interest" description="Disordered" evidence="1">
    <location>
        <begin position="71"/>
        <end position="96"/>
    </location>
</feature>
<gene>
    <name evidence="2" type="ORF">POPTR_009G136550</name>
</gene>
<keyword evidence="3" id="KW-1185">Reference proteome</keyword>
<dbReference type="AlphaFoldDB" id="A0A3N7FPK6"/>
<reference evidence="2 3" key="1">
    <citation type="journal article" date="2006" name="Science">
        <title>The genome of black cottonwood, Populus trichocarpa (Torr. &amp; Gray).</title>
        <authorList>
            <person name="Tuskan G.A."/>
            <person name="Difazio S."/>
            <person name="Jansson S."/>
            <person name="Bohlmann J."/>
            <person name="Grigoriev I."/>
            <person name="Hellsten U."/>
            <person name="Putnam N."/>
            <person name="Ralph S."/>
            <person name="Rombauts S."/>
            <person name="Salamov A."/>
            <person name="Schein J."/>
            <person name="Sterck L."/>
            <person name="Aerts A."/>
            <person name="Bhalerao R.R."/>
            <person name="Bhalerao R.P."/>
            <person name="Blaudez D."/>
            <person name="Boerjan W."/>
            <person name="Brun A."/>
            <person name="Brunner A."/>
            <person name="Busov V."/>
            <person name="Campbell M."/>
            <person name="Carlson J."/>
            <person name="Chalot M."/>
            <person name="Chapman J."/>
            <person name="Chen G.L."/>
            <person name="Cooper D."/>
            <person name="Coutinho P.M."/>
            <person name="Couturier J."/>
            <person name="Covert S."/>
            <person name="Cronk Q."/>
            <person name="Cunningham R."/>
            <person name="Davis J."/>
            <person name="Degroeve S."/>
            <person name="Dejardin A."/>
            <person name="Depamphilis C."/>
            <person name="Detter J."/>
            <person name="Dirks B."/>
            <person name="Dubchak I."/>
            <person name="Duplessis S."/>
            <person name="Ehlting J."/>
            <person name="Ellis B."/>
            <person name="Gendler K."/>
            <person name="Goodstein D."/>
            <person name="Gribskov M."/>
            <person name="Grimwood J."/>
            <person name="Groover A."/>
            <person name="Gunter L."/>
            <person name="Hamberger B."/>
            <person name="Heinze B."/>
            <person name="Helariutta Y."/>
            <person name="Henrissat B."/>
            <person name="Holligan D."/>
            <person name="Holt R."/>
            <person name="Huang W."/>
            <person name="Islam-Faridi N."/>
            <person name="Jones S."/>
            <person name="Jones-Rhoades M."/>
            <person name="Jorgensen R."/>
            <person name="Joshi C."/>
            <person name="Kangasjarvi J."/>
            <person name="Karlsson J."/>
            <person name="Kelleher C."/>
            <person name="Kirkpatrick R."/>
            <person name="Kirst M."/>
            <person name="Kohler A."/>
            <person name="Kalluri U."/>
            <person name="Larimer F."/>
            <person name="Leebens-Mack J."/>
            <person name="Leple J.C."/>
            <person name="Locascio P."/>
            <person name="Lou Y."/>
            <person name="Lucas S."/>
            <person name="Martin F."/>
            <person name="Montanini B."/>
            <person name="Napoli C."/>
            <person name="Nelson D.R."/>
            <person name="Nelson C."/>
            <person name="Nieminen K."/>
            <person name="Nilsson O."/>
            <person name="Pereda V."/>
            <person name="Peter G."/>
            <person name="Philippe R."/>
            <person name="Pilate G."/>
            <person name="Poliakov A."/>
            <person name="Razumovskaya J."/>
            <person name="Richardson P."/>
            <person name="Rinaldi C."/>
            <person name="Ritland K."/>
            <person name="Rouze P."/>
            <person name="Ryaboy D."/>
            <person name="Schmutz J."/>
            <person name="Schrader J."/>
            <person name="Segerman B."/>
            <person name="Shin H."/>
            <person name="Siddiqui A."/>
            <person name="Sterky F."/>
            <person name="Terry A."/>
            <person name="Tsai C.J."/>
            <person name="Uberbacher E."/>
            <person name="Unneberg P."/>
            <person name="Vahala J."/>
            <person name="Wall K."/>
            <person name="Wessler S."/>
            <person name="Yang G."/>
            <person name="Yin T."/>
            <person name="Douglas C."/>
            <person name="Marra M."/>
            <person name="Sandberg G."/>
            <person name="Van de Peer Y."/>
            <person name="Rokhsar D."/>
        </authorList>
    </citation>
    <scope>NUCLEOTIDE SEQUENCE [LARGE SCALE GENOMIC DNA]</scope>
    <source>
        <strain evidence="3">cv. Nisqually</strain>
    </source>
</reference>
<dbReference type="EMBL" id="CM009298">
    <property type="protein sequence ID" value="RQO95890.1"/>
    <property type="molecule type" value="Genomic_DNA"/>
</dbReference>
<evidence type="ECO:0000313" key="2">
    <source>
        <dbReference type="EMBL" id="RQO95890.1"/>
    </source>
</evidence>
<organism evidence="2 3">
    <name type="scientific">Populus trichocarpa</name>
    <name type="common">Western balsam poplar</name>
    <name type="synonym">Populus balsamifera subsp. trichocarpa</name>
    <dbReference type="NCBI Taxonomy" id="3694"/>
    <lineage>
        <taxon>Eukaryota</taxon>
        <taxon>Viridiplantae</taxon>
        <taxon>Streptophyta</taxon>
        <taxon>Embryophyta</taxon>
        <taxon>Tracheophyta</taxon>
        <taxon>Spermatophyta</taxon>
        <taxon>Magnoliopsida</taxon>
        <taxon>eudicotyledons</taxon>
        <taxon>Gunneridae</taxon>
        <taxon>Pentapetalae</taxon>
        <taxon>rosids</taxon>
        <taxon>fabids</taxon>
        <taxon>Malpighiales</taxon>
        <taxon>Salicaceae</taxon>
        <taxon>Saliceae</taxon>
        <taxon>Populus</taxon>
    </lineage>
</organism>